<evidence type="ECO:0000313" key="1">
    <source>
        <dbReference type="EMBL" id="MBB5329430.1"/>
    </source>
</evidence>
<organism evidence="1 2">
    <name type="scientific">Tunturiibacter gelidiferens</name>
    <dbReference type="NCBI Taxonomy" id="3069689"/>
    <lineage>
        <taxon>Bacteria</taxon>
        <taxon>Pseudomonadati</taxon>
        <taxon>Acidobacteriota</taxon>
        <taxon>Terriglobia</taxon>
        <taxon>Terriglobales</taxon>
        <taxon>Acidobacteriaceae</taxon>
        <taxon>Tunturiibacter</taxon>
    </lineage>
</organism>
<proteinExistence type="predicted"/>
<keyword evidence="2" id="KW-1185">Reference proteome</keyword>
<gene>
    <name evidence="1" type="ORF">HDF14_003048</name>
</gene>
<dbReference type="EMBL" id="JACHEB010000006">
    <property type="protein sequence ID" value="MBB5329430.1"/>
    <property type="molecule type" value="Genomic_DNA"/>
</dbReference>
<comment type="caution">
    <text evidence="1">The sequence shown here is derived from an EMBL/GenBank/DDBJ whole genome shotgun (WGS) entry which is preliminary data.</text>
</comment>
<sequence>MANQEYAPLTRAFTLDLHRVQTKEAARVTRARISECFRYGIRSLKCVFGSPDSFHGSIAEKILDIAFTDERVVSNTLSEWVFSDDIDVSRMPIFLVLPLRLNPDATPVTADSAFSGFAASFESAASLRLLCKMPFQPLREYYDWQYAARAIGNGCKERLLREYSAAAGLNSRDQGLSLSDLMQCADGYGRWCAGQTKAEAMFTAPAAPPVRAQLKAPVFYTHSQPRTIEALFLQADRHLSNDELEACHETVSITFSLIENDAHKMQHELLLGRALSRENAAECEGHLLQADKLCVGVHGESSSRRIPILRELASWYGRTGDVSQLLALNEIGAVLEVSDSTPLPVKKRFVSDFGYARLLRQGGLYQESVYVLRLFIWQVLMGQTREMPKAFETPLDALLKGKISRVQVASLHLLYTMNCTDDENGDFSLATHMLDLCHFVLGDVAGQELLRAEIEQERGRIARKRGEFDRAIRHYEVAGRLIKDAREEDPYRLYKLHLNIGVVKAQIGDLKSASADYEKAWALAEKLNLTEQIFVYELLQSRASLALRKRDFTACERLASEAADLITLKASQRHKDIGLARFRQGVALCHLEYFDKAFYALSEAQREFEAAGTFGEHRPQLEMYLKVASNKLSEAKPI</sequence>
<dbReference type="InterPro" id="IPR011990">
    <property type="entry name" value="TPR-like_helical_dom_sf"/>
</dbReference>
<dbReference type="Proteomes" id="UP000535182">
    <property type="component" value="Unassembled WGS sequence"/>
</dbReference>
<dbReference type="SUPFAM" id="SSF48452">
    <property type="entry name" value="TPR-like"/>
    <property type="match status" value="1"/>
</dbReference>
<evidence type="ECO:0000313" key="2">
    <source>
        <dbReference type="Proteomes" id="UP000535182"/>
    </source>
</evidence>
<name>A0A9X0QFS6_9BACT</name>
<accession>A0A9X0QFS6</accession>
<dbReference type="RefSeq" id="WP_183977879.1">
    <property type="nucleotide sequence ID" value="NZ_JACHEB010000006.1"/>
</dbReference>
<protein>
    <submittedName>
        <fullName evidence="1">Tetratricopeptide (TPR) repeat protein</fullName>
    </submittedName>
</protein>
<reference evidence="1 2" key="1">
    <citation type="submission" date="2020-08" db="EMBL/GenBank/DDBJ databases">
        <title>Genomic Encyclopedia of Type Strains, Phase IV (KMG-V): Genome sequencing to study the core and pangenomes of soil and plant-associated prokaryotes.</title>
        <authorList>
            <person name="Whitman W."/>
        </authorList>
    </citation>
    <scope>NUCLEOTIDE SEQUENCE [LARGE SCALE GENOMIC DNA]</scope>
    <source>
        <strain evidence="1 2">X5P2</strain>
    </source>
</reference>
<dbReference type="Gene3D" id="1.25.40.10">
    <property type="entry name" value="Tetratricopeptide repeat domain"/>
    <property type="match status" value="1"/>
</dbReference>
<dbReference type="AlphaFoldDB" id="A0A9X0QFS6"/>